<sequence>MFRYYVPECGWFVSQDPIGLKGGWNRYHSPLNPITDSDPLGLITCGADRGDSGKLLR</sequence>
<dbReference type="Proteomes" id="UP000839907">
    <property type="component" value="Unassembled WGS sequence"/>
</dbReference>
<dbReference type="EMBL" id="DAAFPQ010000008">
    <property type="protein sequence ID" value="HAB0971475.1"/>
    <property type="molecule type" value="Genomic_DNA"/>
</dbReference>
<dbReference type="AlphaFoldDB" id="A0A2J0R9X6"/>
<dbReference type="Proteomes" id="UP000839616">
    <property type="component" value="Unassembled WGS sequence"/>
</dbReference>
<reference evidence="7 16" key="3">
    <citation type="submission" date="2018-07" db="EMBL/GenBank/DDBJ databases">
        <authorList>
            <consortium name="GenomeTrakr network: Whole genome sequencing for foodborne pathogen traceback"/>
        </authorList>
    </citation>
    <scope>NUCLEOTIDE SEQUENCE [LARGE SCALE GENOMIC DNA]</scope>
    <source>
        <strain evidence="11">AUSMDU00020735</strain>
        <strain evidence="7 16">VA_WGS-00080</strain>
    </source>
</reference>
<dbReference type="NCBIfam" id="TIGR03696">
    <property type="entry name" value="Rhs_assc_core"/>
    <property type="match status" value="1"/>
</dbReference>
<evidence type="ECO:0000313" key="15">
    <source>
        <dbReference type="EMBL" id="MLP87615.1"/>
    </source>
</evidence>
<evidence type="ECO:0000313" key="5">
    <source>
        <dbReference type="EMBL" id="EBY1704925.1"/>
    </source>
</evidence>
<accession>A0A2J0R9X6</accession>
<evidence type="ECO:0000313" key="4">
    <source>
        <dbReference type="EMBL" id="EBW5465479.1"/>
    </source>
</evidence>
<evidence type="ECO:0000313" key="11">
    <source>
        <dbReference type="EMBL" id="ECW0639967.1"/>
    </source>
</evidence>
<dbReference type="Proteomes" id="UP000338496">
    <property type="component" value="Unassembled WGS sequence"/>
</dbReference>
<evidence type="ECO:0000313" key="9">
    <source>
        <dbReference type="EMBL" id="ECU8356141.1"/>
    </source>
</evidence>
<evidence type="ECO:0000313" key="6">
    <source>
        <dbReference type="EMBL" id="EBZ6923972.1"/>
    </source>
</evidence>
<organism evidence="2">
    <name type="scientific">Salmonella typhimurium</name>
    <dbReference type="NCBI Taxonomy" id="90371"/>
    <lineage>
        <taxon>Bacteria</taxon>
        <taxon>Pseudomonadati</taxon>
        <taxon>Pseudomonadota</taxon>
        <taxon>Gammaproteobacteria</taxon>
        <taxon>Enterobacterales</taxon>
        <taxon>Enterobacteriaceae</taxon>
        <taxon>Salmonella</taxon>
    </lineage>
</organism>
<evidence type="ECO:0000313" key="7">
    <source>
        <dbReference type="EMBL" id="ECE0296900.1"/>
    </source>
</evidence>
<dbReference type="EMBL" id="RSUA01000008">
    <property type="protein sequence ID" value="MIT48470.1"/>
    <property type="molecule type" value="Genomic_DNA"/>
</dbReference>
<dbReference type="Proteomes" id="UP000885258">
    <property type="component" value="Unassembled WGS sequence"/>
</dbReference>
<reference evidence="13" key="5">
    <citation type="submission" date="2019-10" db="EMBL/GenBank/DDBJ databases">
        <authorList>
            <consortium name="NCBI Pathogen Detection Project"/>
        </authorList>
    </citation>
    <scope>NUCLEOTIDE SEQUENCE</scope>
    <source>
        <strain evidence="13">Salmonella enterica</strain>
    </source>
</reference>
<dbReference type="Proteomes" id="UP000839911">
    <property type="component" value="Unassembled WGS sequence"/>
</dbReference>
<dbReference type="EMBL" id="AAHIPE010000047">
    <property type="protein sequence ID" value="EBW5465479.1"/>
    <property type="molecule type" value="Genomic_DNA"/>
</dbReference>
<dbReference type="Proteomes" id="UP000839905">
    <property type="component" value="Unassembled WGS sequence"/>
</dbReference>
<comment type="caution">
    <text evidence="2">The sequence shown here is derived from an EMBL/GenBank/DDBJ whole genome shotgun (WGS) entry which is preliminary data.</text>
</comment>
<dbReference type="Gene3D" id="2.180.10.10">
    <property type="entry name" value="RHS repeat-associated core"/>
    <property type="match status" value="1"/>
</dbReference>
<dbReference type="EMBL" id="AALDNI010000069">
    <property type="protein sequence ID" value="ECY5343931.1"/>
    <property type="molecule type" value="Genomic_DNA"/>
</dbReference>
<dbReference type="EMBL" id="AAHRYM010000062">
    <property type="protein sequence ID" value="EBZ6923972.1"/>
    <property type="molecule type" value="Genomic_DNA"/>
</dbReference>
<dbReference type="EMBL" id="AAKRET010000029">
    <property type="protein sequence ID" value="ECU8356141.1"/>
    <property type="molecule type" value="Genomic_DNA"/>
</dbReference>
<dbReference type="Proteomes" id="UP000839617">
    <property type="component" value="Unassembled WGS sequence"/>
</dbReference>
<dbReference type="EMBL" id="AAHIDF010000042">
    <property type="protein sequence ID" value="EBW3630928.1"/>
    <property type="molecule type" value="Genomic_DNA"/>
</dbReference>
<evidence type="ECO:0000313" key="2">
    <source>
        <dbReference type="EMBL" id="EBW3419641.1"/>
    </source>
</evidence>
<evidence type="ECO:0008006" key="17">
    <source>
        <dbReference type="Google" id="ProtNLM"/>
    </source>
</evidence>
<evidence type="ECO:0000313" key="3">
    <source>
        <dbReference type="EMBL" id="EBW3630928.1"/>
    </source>
</evidence>
<evidence type="ECO:0000313" key="8">
    <source>
        <dbReference type="EMBL" id="ECF1544551.1"/>
    </source>
</evidence>
<evidence type="ECO:0000313" key="12">
    <source>
        <dbReference type="EMBL" id="ECY5343931.1"/>
    </source>
</evidence>
<reference evidence="9" key="4">
    <citation type="submission" date="2018-08" db="EMBL/GenBank/DDBJ databases">
        <authorList>
            <consortium name="PulseNet: The National Subtyping Network for Foodborne Disease Surveillance"/>
            <person name="Tarr C.L."/>
            <person name="Trees E."/>
            <person name="Katz L.S."/>
            <person name="Carleton-Romer H.A."/>
            <person name="Stroika S."/>
            <person name="Kucerova Z."/>
            <person name="Roache K.F."/>
            <person name="Sabol A.L."/>
            <person name="Besser J."/>
            <person name="Gerner-Smidt P."/>
        </authorList>
    </citation>
    <scope>NUCLEOTIDE SEQUENCE [LARGE SCALE GENOMIC DNA]</scope>
    <source>
        <strain evidence="9">PNUSAS008736</strain>
    </source>
</reference>
<dbReference type="EMBL" id="AAKUOT010000035">
    <property type="protein sequence ID" value="ECV8762439.1"/>
    <property type="molecule type" value="Genomic_DNA"/>
</dbReference>
<dbReference type="Proteomes" id="UP000885385">
    <property type="component" value="Unassembled WGS sequence"/>
</dbReference>
<dbReference type="EMBL" id="AAIGQE010000012">
    <property type="protein sequence ID" value="ECE0296900.1"/>
    <property type="molecule type" value="Genomic_DNA"/>
</dbReference>
<protein>
    <recommendedName>
        <fullName evidence="17">RHS repeat-associated core domain-containing protein</fullName>
    </recommendedName>
</protein>
<dbReference type="EMBL" id="AAHNIA010000076">
    <property type="protein sequence ID" value="EBY1704925.1"/>
    <property type="molecule type" value="Genomic_DNA"/>
</dbReference>
<dbReference type="Proteomes" id="UP000839581">
    <property type="component" value="Unassembled WGS sequence"/>
</dbReference>
<evidence type="ECO:0000313" key="16">
    <source>
        <dbReference type="Proteomes" id="UP000338496"/>
    </source>
</evidence>
<name>A0A2J0R9X6_SALTM</name>
<dbReference type="Proteomes" id="UP000839595">
    <property type="component" value="Unassembled WGS sequence"/>
</dbReference>
<dbReference type="Proteomes" id="UP000839914">
    <property type="component" value="Unassembled WGS sequence"/>
</dbReference>
<evidence type="ECO:0000313" key="10">
    <source>
        <dbReference type="EMBL" id="ECV8762439.1"/>
    </source>
</evidence>
<dbReference type="Proteomes" id="UP000839915">
    <property type="component" value="Unassembled WGS sequence"/>
</dbReference>
<dbReference type="EMBL" id="AAKVET010000004">
    <property type="protein sequence ID" value="ECW0639967.1"/>
    <property type="molecule type" value="Genomic_DNA"/>
</dbReference>
<proteinExistence type="predicted"/>
<accession>A0A3Z9QSF3</accession>
<evidence type="ECO:0000313" key="13">
    <source>
        <dbReference type="EMBL" id="HAB0971475.1"/>
    </source>
</evidence>
<evidence type="ECO:0000313" key="1">
    <source>
        <dbReference type="EMBL" id="EBU9275010.1"/>
    </source>
</evidence>
<dbReference type="Proteomes" id="UP000839909">
    <property type="component" value="Unassembled WGS sequence"/>
</dbReference>
<reference evidence="2" key="2">
    <citation type="submission" date="2018-06" db="EMBL/GenBank/DDBJ databases">
        <authorList>
            <person name="Ashton P.M."/>
            <person name="Dallman T."/>
            <person name="Nair S."/>
            <person name="De Pinna E."/>
            <person name="Peters T."/>
            <person name="Grant K."/>
        </authorList>
    </citation>
    <scope>NUCLEOTIDE SEQUENCE</scope>
    <source>
        <strain evidence="3">231108</strain>
        <strain evidence="8">265852</strain>
        <strain evidence="14">29290</strain>
        <strain evidence="5">356083</strain>
        <strain evidence="4">422529</strain>
        <strain evidence="15">425567</strain>
        <strain evidence="12">43916</strain>
        <strain evidence="1">488670</strain>
        <strain evidence="2">511625</strain>
        <strain evidence="6">632340</strain>
        <strain evidence="10">86846</strain>
    </source>
</reference>
<gene>
    <name evidence="10" type="ORF">AAB27_16220</name>
    <name evidence="14" type="ORF">AU613_06170</name>
    <name evidence="12" type="ORF">AVC05_22245</name>
    <name evidence="9" type="ORF">B1P38_21680</name>
    <name evidence="7" type="ORF">CE70_17350</name>
    <name evidence="1" type="ORF">DMO92_23680</name>
    <name evidence="2" type="ORF">DPD91_20665</name>
    <name evidence="3" type="ORF">DPF41_23010</name>
    <name evidence="4" type="ORF">DPS76_24085</name>
    <name evidence="15" type="ORF">DRM14_20280</name>
    <name evidence="5" type="ORF">DU071_23890</name>
    <name evidence="8" type="ORF">E0935_15060</name>
    <name evidence="6" type="ORF">EER35_23765</name>
    <name evidence="11" type="ORF">F3R12_08880</name>
    <name evidence="13" type="ORF">GB466_13010</name>
</gene>
<dbReference type="EMBL" id="AAHDPU010000037">
    <property type="protein sequence ID" value="EBU9275010.1"/>
    <property type="molecule type" value="Genomic_DNA"/>
</dbReference>
<dbReference type="EMBL" id="AAIKGB010000014">
    <property type="protein sequence ID" value="ECF1544551.1"/>
    <property type="molecule type" value="Genomic_DNA"/>
</dbReference>
<reference evidence="13" key="1">
    <citation type="journal article" date="2018" name="Genome Biol.">
        <title>SKESA: strategic k-mer extension for scrupulous assemblies.</title>
        <authorList>
            <person name="Souvorov A."/>
            <person name="Agarwala R."/>
            <person name="Lipman D.J."/>
        </authorList>
    </citation>
    <scope>NUCLEOTIDE SEQUENCE</scope>
    <source>
        <strain evidence="13">Salmonella enterica</strain>
    </source>
</reference>
<dbReference type="EMBL" id="AAHIBQ010000031">
    <property type="protein sequence ID" value="EBW3419641.1"/>
    <property type="molecule type" value="Genomic_DNA"/>
</dbReference>
<dbReference type="InterPro" id="IPR022385">
    <property type="entry name" value="Rhs_assc_core"/>
</dbReference>
<dbReference type="EMBL" id="RVDJ01000025">
    <property type="protein sequence ID" value="MLP87615.1"/>
    <property type="molecule type" value="Genomic_DNA"/>
</dbReference>
<evidence type="ECO:0000313" key="14">
    <source>
        <dbReference type="EMBL" id="MIT48470.1"/>
    </source>
</evidence>
<dbReference type="RefSeq" id="WP_088131292.1">
    <property type="nucleotide sequence ID" value="NZ_CABIII010000001.1"/>
</dbReference>